<protein>
    <submittedName>
        <fullName evidence="2">Uncharacterized protein</fullName>
    </submittedName>
</protein>
<dbReference type="AlphaFoldDB" id="A0A8H7C973"/>
<gene>
    <name evidence="2" type="ORF">Agabi119p4_7933</name>
</gene>
<evidence type="ECO:0000256" key="1">
    <source>
        <dbReference type="SAM" id="MobiDB-lite"/>
    </source>
</evidence>
<sequence>MSGQSGLKRTGRPQGHDCWQKSCSVRPSSREIFTFVMSVRPTQRQTNLPPPTEISRKPYSTCLPILLLFRSRMLGSISLQSSRLRHTHDLE</sequence>
<evidence type="ECO:0000313" key="2">
    <source>
        <dbReference type="EMBL" id="KAF7768690.1"/>
    </source>
</evidence>
<dbReference type="Proteomes" id="UP000629468">
    <property type="component" value="Unassembled WGS sequence"/>
</dbReference>
<name>A0A8H7C973_AGABI</name>
<accession>A0A8H7C973</accession>
<organism evidence="2 3">
    <name type="scientific">Agaricus bisporus var. burnettii</name>
    <dbReference type="NCBI Taxonomy" id="192524"/>
    <lineage>
        <taxon>Eukaryota</taxon>
        <taxon>Fungi</taxon>
        <taxon>Dikarya</taxon>
        <taxon>Basidiomycota</taxon>
        <taxon>Agaricomycotina</taxon>
        <taxon>Agaricomycetes</taxon>
        <taxon>Agaricomycetidae</taxon>
        <taxon>Agaricales</taxon>
        <taxon>Agaricineae</taxon>
        <taxon>Agaricaceae</taxon>
        <taxon>Agaricus</taxon>
    </lineage>
</organism>
<comment type="caution">
    <text evidence="2">The sequence shown here is derived from an EMBL/GenBank/DDBJ whole genome shotgun (WGS) entry which is preliminary data.</text>
</comment>
<feature type="region of interest" description="Disordered" evidence="1">
    <location>
        <begin position="1"/>
        <end position="22"/>
    </location>
</feature>
<reference evidence="2 3" key="1">
    <citation type="journal article" name="Sci. Rep.">
        <title>Telomere-to-telomere assembled and centromere annotated genomes of the two main subspecies of the button mushroom Agaricus bisporus reveal especially polymorphic chromosome ends.</title>
        <authorList>
            <person name="Sonnenberg A.S.M."/>
            <person name="Sedaghat-Telgerd N."/>
            <person name="Lavrijssen B."/>
            <person name="Ohm R.A."/>
            <person name="Hendrickx P.M."/>
            <person name="Scholtmeijer K."/>
            <person name="Baars J.J.P."/>
            <person name="van Peer A."/>
        </authorList>
    </citation>
    <scope>NUCLEOTIDE SEQUENCE [LARGE SCALE GENOMIC DNA]</scope>
    <source>
        <strain evidence="2 3">H119_p4</strain>
    </source>
</reference>
<evidence type="ECO:0000313" key="3">
    <source>
        <dbReference type="Proteomes" id="UP000629468"/>
    </source>
</evidence>
<proteinExistence type="predicted"/>
<dbReference type="EMBL" id="JABXXO010000010">
    <property type="protein sequence ID" value="KAF7768690.1"/>
    <property type="molecule type" value="Genomic_DNA"/>
</dbReference>